<keyword evidence="3" id="KW-1185">Reference proteome</keyword>
<keyword evidence="1" id="KW-1133">Transmembrane helix</keyword>
<feature type="transmembrane region" description="Helical" evidence="1">
    <location>
        <begin position="129"/>
        <end position="145"/>
    </location>
</feature>
<evidence type="ECO:0000313" key="3">
    <source>
        <dbReference type="Proteomes" id="UP001160550"/>
    </source>
</evidence>
<name>A0ABT6MX02_9GAMM</name>
<feature type="transmembrane region" description="Helical" evidence="1">
    <location>
        <begin position="6"/>
        <end position="25"/>
    </location>
</feature>
<comment type="caution">
    <text evidence="2">The sequence shown here is derived from an EMBL/GenBank/DDBJ whole genome shotgun (WGS) entry which is preliminary data.</text>
</comment>
<feature type="transmembrane region" description="Helical" evidence="1">
    <location>
        <begin position="193"/>
        <end position="213"/>
    </location>
</feature>
<evidence type="ECO:0000313" key="2">
    <source>
        <dbReference type="EMBL" id="MDH7454468.1"/>
    </source>
</evidence>
<evidence type="ECO:0000256" key="1">
    <source>
        <dbReference type="SAM" id="Phobius"/>
    </source>
</evidence>
<feature type="transmembrane region" description="Helical" evidence="1">
    <location>
        <begin position="37"/>
        <end position="58"/>
    </location>
</feature>
<feature type="transmembrane region" description="Helical" evidence="1">
    <location>
        <begin position="106"/>
        <end position="123"/>
    </location>
</feature>
<keyword evidence="1" id="KW-0472">Membrane</keyword>
<reference evidence="2" key="2">
    <citation type="submission" date="2023-04" db="EMBL/GenBank/DDBJ databases">
        <authorList>
            <person name="Sun J.-Q."/>
        </authorList>
    </citation>
    <scope>NUCLEOTIDE SEQUENCE</scope>
    <source>
        <strain evidence="2">CC-YY355</strain>
    </source>
</reference>
<dbReference type="RefSeq" id="WP_280943683.1">
    <property type="nucleotide sequence ID" value="NZ_JARYGX010000027.1"/>
</dbReference>
<evidence type="ECO:0008006" key="4">
    <source>
        <dbReference type="Google" id="ProtNLM"/>
    </source>
</evidence>
<reference evidence="2" key="1">
    <citation type="journal article" date="2007" name="Int. J. Syst. Evol. Microbiol.">
        <title>Luteimonas composti sp. nov., a moderately thermophilic bacterium isolated from food waste.</title>
        <authorList>
            <person name="Young C.C."/>
            <person name="Kampfer P."/>
            <person name="Chen W.M."/>
            <person name="Yen W.S."/>
            <person name="Arun A.B."/>
            <person name="Lai W.A."/>
            <person name="Shen F.T."/>
            <person name="Rekha P.D."/>
            <person name="Lin K.Y."/>
            <person name="Chou J.H."/>
        </authorList>
    </citation>
    <scope>NUCLEOTIDE SEQUENCE</scope>
    <source>
        <strain evidence="2">CC-YY355</strain>
    </source>
</reference>
<dbReference type="EMBL" id="JARYGX010000027">
    <property type="protein sequence ID" value="MDH7454468.1"/>
    <property type="molecule type" value="Genomic_DNA"/>
</dbReference>
<proteinExistence type="predicted"/>
<gene>
    <name evidence="2" type="ORF">QF205_15510</name>
</gene>
<keyword evidence="1" id="KW-0812">Transmembrane</keyword>
<accession>A0ABT6MX02</accession>
<feature type="transmembrane region" description="Helical" evidence="1">
    <location>
        <begin position="166"/>
        <end position="187"/>
    </location>
</feature>
<protein>
    <recommendedName>
        <fullName evidence="4">DUF2306 domain-containing protein</fullName>
    </recommendedName>
</protein>
<sequence>MPGSASFVAMHIAAGTIALGTFWLSASLRKGSHAHRLCGRVYLVAMCLVIASGVPLTLARLSAGQVAGAAFLGYLLLLVGTSVWLSWRAVRDRAQPARYLGRTYHLLALANPLAGLAVLWLGVDRGQPLLAGFSLVGILTGIDMLRRRRSIPAQPRWWLQEHYGAMVANAAATHIAFLSIGLPRLVPVLQGPAWFYLAWFGPVLLAVATRLWLDRHYRIAPLPRGRPVAHA</sequence>
<organism evidence="2 3">
    <name type="scientific">Luteimonas composti</name>
    <dbReference type="NCBI Taxonomy" id="398257"/>
    <lineage>
        <taxon>Bacteria</taxon>
        <taxon>Pseudomonadati</taxon>
        <taxon>Pseudomonadota</taxon>
        <taxon>Gammaproteobacteria</taxon>
        <taxon>Lysobacterales</taxon>
        <taxon>Lysobacteraceae</taxon>
        <taxon>Luteimonas</taxon>
    </lineage>
</organism>
<dbReference type="Proteomes" id="UP001160550">
    <property type="component" value="Unassembled WGS sequence"/>
</dbReference>
<feature type="transmembrane region" description="Helical" evidence="1">
    <location>
        <begin position="64"/>
        <end position="85"/>
    </location>
</feature>